<keyword evidence="3" id="KW-1185">Reference proteome</keyword>
<protein>
    <submittedName>
        <fullName evidence="2">SAG family member</fullName>
    </submittedName>
</protein>
<dbReference type="RefSeq" id="XP_013439716.1">
    <property type="nucleotide sequence ID" value="XM_013584262.1"/>
</dbReference>
<dbReference type="EMBL" id="HG722442">
    <property type="protein sequence ID" value="CDJ62354.1"/>
    <property type="molecule type" value="Genomic_DNA"/>
</dbReference>
<proteinExistence type="predicted"/>
<evidence type="ECO:0000256" key="1">
    <source>
        <dbReference type="SAM" id="SignalP"/>
    </source>
</evidence>
<dbReference type="InterPro" id="IPR021288">
    <property type="entry name" value="Surface_antigen"/>
</dbReference>
<dbReference type="OrthoDB" id="347414at2759"/>
<sequence>MLPVKFASFLSASLLLLSENSPQAMAGTTVKYTAKLGTTVECLSEVNTAREAAALAHFTEASTTENKISAPAGTELSEGEWKKLCQYLVPEPPQEESVLTSVEPFKDGTYAFKSLTAEKPNCSETVDYWKAAYKNFAGLPPPKTEDSDLYSKQDNVSFVALYNPSSNATADCRVVTCTQTITSPSLPAAPQVDEDDGANAGTKTNGYALLCKTVPDAFGSGNTPPFTEEQWNKIKSSLTGSASIAAPSLVALAIVAFGITAL</sequence>
<reference evidence="2" key="1">
    <citation type="submission" date="2013-10" db="EMBL/GenBank/DDBJ databases">
        <title>Genomic analysis of the causative agents of coccidiosis in chickens.</title>
        <authorList>
            <person name="Reid A.J."/>
            <person name="Blake D."/>
            <person name="Billington K."/>
            <person name="Browne H."/>
            <person name="Dunn M."/>
            <person name="Hung S."/>
            <person name="Kawahara F."/>
            <person name="Miranda-Saavedra D."/>
            <person name="Mourier T."/>
            <person name="Nagra H."/>
            <person name="Otto T.D."/>
            <person name="Rawlings N."/>
            <person name="Sanchez A."/>
            <person name="Sanders M."/>
            <person name="Subramaniam C."/>
            <person name="Tay Y."/>
            <person name="Dear P."/>
            <person name="Doerig C."/>
            <person name="Gruber A."/>
            <person name="Parkinson J."/>
            <person name="Shirley M."/>
            <person name="Wan K.L."/>
            <person name="Berriman M."/>
            <person name="Tomley F."/>
            <person name="Pain A."/>
        </authorList>
    </citation>
    <scope>NUCLEOTIDE SEQUENCE [LARGE SCALE GENOMIC DNA]</scope>
    <source>
        <strain evidence="2">Houghton</strain>
    </source>
</reference>
<dbReference type="Proteomes" id="UP000030754">
    <property type="component" value="Unassembled WGS sequence"/>
</dbReference>
<dbReference type="GeneID" id="25471567"/>
<name>U6MIR0_9EIME</name>
<gene>
    <name evidence="2" type="ORF">ENH_00013850</name>
</gene>
<keyword evidence="1" id="KW-0732">Signal</keyword>
<accession>U6MIR0</accession>
<dbReference type="Pfam" id="PF11054">
    <property type="entry name" value="Surface_antigen"/>
    <property type="match status" value="1"/>
</dbReference>
<dbReference type="AlphaFoldDB" id="U6MIR0"/>
<evidence type="ECO:0000313" key="2">
    <source>
        <dbReference type="EMBL" id="CDJ62354.1"/>
    </source>
</evidence>
<feature type="signal peptide" evidence="1">
    <location>
        <begin position="1"/>
        <end position="26"/>
    </location>
</feature>
<reference evidence="2" key="2">
    <citation type="submission" date="2013-10" db="EMBL/GenBank/DDBJ databases">
        <authorList>
            <person name="Aslett M."/>
        </authorList>
    </citation>
    <scope>NUCLEOTIDE SEQUENCE [LARGE SCALE GENOMIC DNA]</scope>
    <source>
        <strain evidence="2">Houghton</strain>
    </source>
</reference>
<evidence type="ECO:0000313" key="3">
    <source>
        <dbReference type="Proteomes" id="UP000030754"/>
    </source>
</evidence>
<dbReference type="VEuPathDB" id="ToxoDB:ENH_00013850"/>
<organism evidence="2 3">
    <name type="scientific">Eimeria necatrix</name>
    <dbReference type="NCBI Taxonomy" id="51315"/>
    <lineage>
        <taxon>Eukaryota</taxon>
        <taxon>Sar</taxon>
        <taxon>Alveolata</taxon>
        <taxon>Apicomplexa</taxon>
        <taxon>Conoidasida</taxon>
        <taxon>Coccidia</taxon>
        <taxon>Eucoccidiorida</taxon>
        <taxon>Eimeriorina</taxon>
        <taxon>Eimeriidae</taxon>
        <taxon>Eimeria</taxon>
    </lineage>
</organism>
<feature type="chain" id="PRO_5004673657" evidence="1">
    <location>
        <begin position="27"/>
        <end position="262"/>
    </location>
</feature>